<dbReference type="EMBL" id="KQ417706">
    <property type="protein sequence ID" value="KOF90681.1"/>
    <property type="molecule type" value="Genomic_DNA"/>
</dbReference>
<proteinExistence type="predicted"/>
<sequence length="127" mass="14977">MWLTTCIWRRVLLLCTEESKITLHGFTKKLGLENTVAHGLFHRLESEGFIKKPANGKLKRSTKIIDPKKLAAGLQKYFSKSALENMKEDENCYNNLQRQLQQQEKQLQQQLQQQQQEQQKHQEQVQQ</sequence>
<dbReference type="AlphaFoldDB" id="A0A0L8HN59"/>
<accession>A0A0L8HN59</accession>
<protein>
    <submittedName>
        <fullName evidence="2">Uncharacterized protein</fullName>
    </submittedName>
</protein>
<name>A0A0L8HN59_OCTBM</name>
<organism evidence="2">
    <name type="scientific">Octopus bimaculoides</name>
    <name type="common">California two-spotted octopus</name>
    <dbReference type="NCBI Taxonomy" id="37653"/>
    <lineage>
        <taxon>Eukaryota</taxon>
        <taxon>Metazoa</taxon>
        <taxon>Spiralia</taxon>
        <taxon>Lophotrochozoa</taxon>
        <taxon>Mollusca</taxon>
        <taxon>Cephalopoda</taxon>
        <taxon>Coleoidea</taxon>
        <taxon>Octopodiformes</taxon>
        <taxon>Octopoda</taxon>
        <taxon>Incirrata</taxon>
        <taxon>Octopodidae</taxon>
        <taxon>Octopus</taxon>
    </lineage>
</organism>
<dbReference type="OrthoDB" id="1928087at2759"/>
<feature type="compositionally biased region" description="Basic and acidic residues" evidence="1">
    <location>
        <begin position="118"/>
        <end position="127"/>
    </location>
</feature>
<evidence type="ECO:0000313" key="2">
    <source>
        <dbReference type="EMBL" id="KOF90681.1"/>
    </source>
</evidence>
<dbReference type="STRING" id="37653.A0A0L8HN59"/>
<reference evidence="2" key="1">
    <citation type="submission" date="2015-07" db="EMBL/GenBank/DDBJ databases">
        <title>MeaNS - Measles Nucleotide Surveillance Program.</title>
        <authorList>
            <person name="Tran T."/>
            <person name="Druce J."/>
        </authorList>
    </citation>
    <scope>NUCLEOTIDE SEQUENCE</scope>
    <source>
        <strain evidence="2">UCB-OBI-ISO-001</strain>
        <tissue evidence="2">Gonad</tissue>
    </source>
</reference>
<feature type="region of interest" description="Disordered" evidence="1">
    <location>
        <begin position="107"/>
        <end position="127"/>
    </location>
</feature>
<feature type="compositionally biased region" description="Low complexity" evidence="1">
    <location>
        <begin position="107"/>
        <end position="117"/>
    </location>
</feature>
<evidence type="ECO:0000256" key="1">
    <source>
        <dbReference type="SAM" id="MobiDB-lite"/>
    </source>
</evidence>
<gene>
    <name evidence="2" type="ORF">OCBIM_22010727mg</name>
</gene>